<organism evidence="2 3">
    <name type="scientific">Pilimelia columellifera subsp. columellifera</name>
    <dbReference type="NCBI Taxonomy" id="706583"/>
    <lineage>
        <taxon>Bacteria</taxon>
        <taxon>Bacillati</taxon>
        <taxon>Actinomycetota</taxon>
        <taxon>Actinomycetes</taxon>
        <taxon>Micromonosporales</taxon>
        <taxon>Micromonosporaceae</taxon>
        <taxon>Pilimelia</taxon>
    </lineage>
</organism>
<feature type="transmembrane region" description="Helical" evidence="1">
    <location>
        <begin position="228"/>
        <end position="248"/>
    </location>
</feature>
<feature type="transmembrane region" description="Helical" evidence="1">
    <location>
        <begin position="142"/>
        <end position="161"/>
    </location>
</feature>
<evidence type="ECO:0000313" key="2">
    <source>
        <dbReference type="EMBL" id="GAA2511163.1"/>
    </source>
</evidence>
<feature type="transmembrane region" description="Helical" evidence="1">
    <location>
        <begin position="20"/>
        <end position="40"/>
    </location>
</feature>
<evidence type="ECO:0000313" key="3">
    <source>
        <dbReference type="Proteomes" id="UP001499978"/>
    </source>
</evidence>
<proteinExistence type="predicted"/>
<feature type="transmembrane region" description="Helical" evidence="1">
    <location>
        <begin position="260"/>
        <end position="281"/>
    </location>
</feature>
<feature type="transmembrane region" description="Helical" evidence="1">
    <location>
        <begin position="111"/>
        <end position="130"/>
    </location>
</feature>
<name>A0ABP6A5Y0_9ACTN</name>
<sequence>MSLAALAPWMAEASWGGYPVTYYPTLVLFGATFYGMAALIIREVSRRWSGGWPAIILLAAAFGVIQAGVVDQSLFNVDYLDDTQFDATQSEAARTSVPVIGVSLSQVLDYVGNHIALSIAAPIALVEAFAPPAYRDRPWLSRGALVAMAPVYLLGSAMIFLDDDGRKGFTAAPGQLAGALVIAAVVITLARLPRWRRSPAALPGRVPAPLVVGLVALIPFFNSLSSNWTGQLLRIAVWIAFVIAVLRYSRRAGWSRRHTLAVWSAGLVSVAASVLAVPTYFPVPPSIALLSDIIVMALAATLISVGFWRLRQRPA</sequence>
<feature type="transmembrane region" description="Helical" evidence="1">
    <location>
        <begin position="52"/>
        <end position="70"/>
    </location>
</feature>
<feature type="transmembrane region" description="Helical" evidence="1">
    <location>
        <begin position="204"/>
        <end position="222"/>
    </location>
</feature>
<feature type="transmembrane region" description="Helical" evidence="1">
    <location>
        <begin position="173"/>
        <end position="192"/>
    </location>
</feature>
<evidence type="ECO:0000256" key="1">
    <source>
        <dbReference type="SAM" id="Phobius"/>
    </source>
</evidence>
<dbReference type="EMBL" id="BAAARY010000001">
    <property type="protein sequence ID" value="GAA2511163.1"/>
    <property type="molecule type" value="Genomic_DNA"/>
</dbReference>
<dbReference type="Proteomes" id="UP001499978">
    <property type="component" value="Unassembled WGS sequence"/>
</dbReference>
<keyword evidence="1" id="KW-0812">Transmembrane</keyword>
<keyword evidence="3" id="KW-1185">Reference proteome</keyword>
<comment type="caution">
    <text evidence="2">The sequence shown here is derived from an EMBL/GenBank/DDBJ whole genome shotgun (WGS) entry which is preliminary data.</text>
</comment>
<gene>
    <name evidence="2" type="ORF">GCM10010201_02540</name>
</gene>
<keyword evidence="1" id="KW-1133">Transmembrane helix</keyword>
<protein>
    <submittedName>
        <fullName evidence="2">Uncharacterized protein</fullName>
    </submittedName>
</protein>
<feature type="transmembrane region" description="Helical" evidence="1">
    <location>
        <begin position="287"/>
        <end position="308"/>
    </location>
</feature>
<reference evidence="3" key="1">
    <citation type="journal article" date="2019" name="Int. J. Syst. Evol. Microbiol.">
        <title>The Global Catalogue of Microorganisms (GCM) 10K type strain sequencing project: providing services to taxonomists for standard genome sequencing and annotation.</title>
        <authorList>
            <consortium name="The Broad Institute Genomics Platform"/>
            <consortium name="The Broad Institute Genome Sequencing Center for Infectious Disease"/>
            <person name="Wu L."/>
            <person name="Ma J."/>
        </authorList>
    </citation>
    <scope>NUCLEOTIDE SEQUENCE [LARGE SCALE GENOMIC DNA]</scope>
    <source>
        <strain evidence="3">JCM 3367</strain>
    </source>
</reference>
<keyword evidence="1" id="KW-0472">Membrane</keyword>
<accession>A0ABP6A5Y0</accession>